<dbReference type="EMBL" id="ALVD01000005">
    <property type="protein sequence ID" value="EJU07454.1"/>
    <property type="molecule type" value="Genomic_DNA"/>
</dbReference>
<dbReference type="EC" id="6.2.1.22" evidence="4"/>
<dbReference type="SMART" id="SM00764">
    <property type="entry name" value="Citrate_ly_lig"/>
    <property type="match status" value="1"/>
</dbReference>
<accession>A0ABP2R549</accession>
<sequence>MNANPFTLGHQYLVEKASSENDVLHLFIISDDSSLVPFQVRKKLVIEGTKHLKNIQIML</sequence>
<dbReference type="InterPro" id="IPR005216">
    <property type="entry name" value="Citrate_lyase_ligase"/>
</dbReference>
<keyword evidence="4" id="KW-0436">Ligase</keyword>
<evidence type="ECO:0000256" key="2">
    <source>
        <dbReference type="ARBA" id="ARBA00022840"/>
    </source>
</evidence>
<reference evidence="5" key="1">
    <citation type="journal article" date="2012" name="J. Bacteriol.">
        <title>Draft Genome Sequence of Fusobacterium nucleatum ChDC F128, Isolated from a Periodontitis Lesion.</title>
        <authorList>
            <person name="Park S.N."/>
            <person name="Kong S.W."/>
            <person name="Kim H.S."/>
            <person name="Park M.S."/>
            <person name="Lee J.W."/>
            <person name="Cho E."/>
            <person name="Lim Y.K."/>
            <person name="Choi M.H."/>
            <person name="Chang Y.H."/>
            <person name="Shin J.H."/>
            <person name="Park H.S."/>
            <person name="Choi S.H."/>
            <person name="Kook J.K."/>
        </authorList>
    </citation>
    <scope>NUCLEOTIDE SEQUENCE [LARGE SCALE GENOMIC DNA]</scope>
    <source>
        <strain evidence="5">ChDC F128</strain>
    </source>
</reference>
<proteinExistence type="predicted"/>
<dbReference type="Proteomes" id="UP000004829">
    <property type="component" value="Unassembled WGS sequence"/>
</dbReference>
<dbReference type="NCBIfam" id="TIGR00125">
    <property type="entry name" value="cyt_tran_rel"/>
    <property type="match status" value="1"/>
</dbReference>
<dbReference type="Gene3D" id="3.40.50.620">
    <property type="entry name" value="HUPs"/>
    <property type="match status" value="1"/>
</dbReference>
<dbReference type="PANTHER" id="PTHR40599:SF1">
    <property type="entry name" value="[CITRATE [PRO-3S]-LYASE] LIGASE"/>
    <property type="match status" value="1"/>
</dbReference>
<dbReference type="Pfam" id="PF08218">
    <property type="entry name" value="Citrate_ly_lig"/>
    <property type="match status" value="1"/>
</dbReference>
<feature type="domain" description="Citrate lyase ligase C-terminal" evidence="3">
    <location>
        <begin position="1"/>
        <end position="59"/>
    </location>
</feature>
<evidence type="ECO:0000313" key="4">
    <source>
        <dbReference type="EMBL" id="EJU07454.1"/>
    </source>
</evidence>
<dbReference type="PANTHER" id="PTHR40599">
    <property type="entry name" value="[CITRATE [PRO-3S]-LYASE] LIGASE"/>
    <property type="match status" value="1"/>
</dbReference>
<comment type="caution">
    <text evidence="4">The sequence shown here is derived from an EMBL/GenBank/DDBJ whole genome shotgun (WGS) entry which is preliminary data.</text>
</comment>
<gene>
    <name evidence="4" type="ORF">B437_07257</name>
</gene>
<keyword evidence="1" id="KW-0547">Nucleotide-binding</keyword>
<keyword evidence="2" id="KW-0067">ATP-binding</keyword>
<dbReference type="GO" id="GO:0008771">
    <property type="term" value="F:[citrate (pro-3S)-lyase] ligase activity"/>
    <property type="evidence" value="ECO:0007669"/>
    <property type="project" value="UniProtKB-EC"/>
</dbReference>
<dbReference type="InterPro" id="IPR004821">
    <property type="entry name" value="Cyt_trans-like"/>
</dbReference>
<organism evidence="4 5">
    <name type="scientific">Fusobacterium hwasookii ChDC F128</name>
    <dbReference type="NCBI Taxonomy" id="1216362"/>
    <lineage>
        <taxon>Bacteria</taxon>
        <taxon>Fusobacteriati</taxon>
        <taxon>Fusobacteriota</taxon>
        <taxon>Fusobacteriia</taxon>
        <taxon>Fusobacteriales</taxon>
        <taxon>Fusobacteriaceae</taxon>
        <taxon>Fusobacterium</taxon>
    </lineage>
</organism>
<evidence type="ECO:0000256" key="1">
    <source>
        <dbReference type="ARBA" id="ARBA00022741"/>
    </source>
</evidence>
<keyword evidence="5" id="KW-1185">Reference proteome</keyword>
<evidence type="ECO:0000259" key="3">
    <source>
        <dbReference type="SMART" id="SM00764"/>
    </source>
</evidence>
<dbReference type="InterPro" id="IPR014729">
    <property type="entry name" value="Rossmann-like_a/b/a_fold"/>
</dbReference>
<name>A0ABP2R549_9FUSO</name>
<dbReference type="InterPro" id="IPR013166">
    <property type="entry name" value="Citrate_lyase_ligase_C"/>
</dbReference>
<dbReference type="SUPFAM" id="SSF52374">
    <property type="entry name" value="Nucleotidylyl transferase"/>
    <property type="match status" value="1"/>
</dbReference>
<evidence type="ECO:0000313" key="5">
    <source>
        <dbReference type="Proteomes" id="UP000004829"/>
    </source>
</evidence>
<protein>
    <submittedName>
        <fullName evidence="4">[citrate [pro-3S]-lyase] ligase</fullName>
        <ecNumber evidence="4">6.2.1.22</ecNumber>
    </submittedName>
</protein>